<evidence type="ECO:0000256" key="2">
    <source>
        <dbReference type="SAM" id="Coils"/>
    </source>
</evidence>
<dbReference type="EMBL" id="CT867985">
    <property type="protein sequence ID" value="CAK56049.1"/>
    <property type="molecule type" value="Genomic_DNA"/>
</dbReference>
<dbReference type="PROSITE" id="PS50005">
    <property type="entry name" value="TPR"/>
    <property type="match status" value="1"/>
</dbReference>
<dbReference type="EMBL" id="CR548612">
    <property type="protein sequence ID" value="CAH03260.1"/>
    <property type="molecule type" value="Genomic_DNA"/>
</dbReference>
<name>Q6BGG0_PARTE</name>
<evidence type="ECO:0000313" key="5">
    <source>
        <dbReference type="Proteomes" id="UP000000600"/>
    </source>
</evidence>
<dbReference type="InParanoid" id="Q6BGG0"/>
<protein>
    <submittedName>
        <fullName evidence="4">Chromosome undetermined scaffold_1, whole genome shotgun sequence</fullName>
    </submittedName>
</protein>
<gene>
    <name evidence="4" type="ORF">GSPATT00000484001</name>
    <name evidence="3" type="ORF">PTMB.63</name>
</gene>
<reference evidence="4 5" key="2">
    <citation type="journal article" date="2006" name="Nature">
        <title>Global trends of whole-genome duplications revealed by the ciliate Paramecium tetraurelia.</title>
        <authorList>
            <consortium name="Genoscope"/>
            <person name="Aury J.-M."/>
            <person name="Jaillon O."/>
            <person name="Duret L."/>
            <person name="Noel B."/>
            <person name="Jubin C."/>
            <person name="Porcel B.M."/>
            <person name="Segurens B."/>
            <person name="Daubin V."/>
            <person name="Anthouard V."/>
            <person name="Aiach N."/>
            <person name="Arnaiz O."/>
            <person name="Billaut A."/>
            <person name="Beisson J."/>
            <person name="Blanc I."/>
            <person name="Bouhouche K."/>
            <person name="Camara F."/>
            <person name="Duharcourt S."/>
            <person name="Guigo R."/>
            <person name="Gogendeau D."/>
            <person name="Katinka M."/>
            <person name="Keller A.-M."/>
            <person name="Kissmehl R."/>
            <person name="Klotz C."/>
            <person name="Koll F."/>
            <person name="Le Moue A."/>
            <person name="Lepere C."/>
            <person name="Malinsky S."/>
            <person name="Nowacki M."/>
            <person name="Nowak J.K."/>
            <person name="Plattner H."/>
            <person name="Poulain J."/>
            <person name="Ruiz F."/>
            <person name="Serrano V."/>
            <person name="Zagulski M."/>
            <person name="Dessen P."/>
            <person name="Betermier M."/>
            <person name="Weissenbach J."/>
            <person name="Scarpelli C."/>
            <person name="Schachter V."/>
            <person name="Sperling L."/>
            <person name="Meyer E."/>
            <person name="Cohen J."/>
            <person name="Wincker P."/>
        </authorList>
    </citation>
    <scope>NUCLEOTIDE SEQUENCE [LARGE SCALE GENOMIC DNA]</scope>
    <source>
        <strain evidence="4 5">Stock d4-2</strain>
    </source>
</reference>
<reference evidence="4" key="3">
    <citation type="submission" date="2006-03" db="EMBL/GenBank/DDBJ databases">
        <authorList>
            <consortium name="Genoscope"/>
        </authorList>
    </citation>
    <scope>NUCLEOTIDE SEQUENCE</scope>
    <source>
        <strain evidence="4">Stock d4-2</strain>
    </source>
</reference>
<organism evidence="3 5">
    <name type="scientific">Paramecium tetraurelia</name>
    <dbReference type="NCBI Taxonomy" id="5888"/>
    <lineage>
        <taxon>Eukaryota</taxon>
        <taxon>Sar</taxon>
        <taxon>Alveolata</taxon>
        <taxon>Ciliophora</taxon>
        <taxon>Intramacronucleata</taxon>
        <taxon>Oligohymenophorea</taxon>
        <taxon>Peniculida</taxon>
        <taxon>Parameciidae</taxon>
        <taxon>Paramecium</taxon>
    </lineage>
</organism>
<dbReference type="HOGENOM" id="CLU_443772_0_0_1"/>
<dbReference type="InterPro" id="IPR011990">
    <property type="entry name" value="TPR-like_helical_dom_sf"/>
</dbReference>
<evidence type="ECO:0000313" key="4">
    <source>
        <dbReference type="EMBL" id="CAK56049.1"/>
    </source>
</evidence>
<reference evidence="3" key="4">
    <citation type="submission" date="2006-11" db="EMBL/GenBank/DDBJ databases">
        <title>Paramecium megabase sequencing project.</title>
        <authorList>
            <person name="Nowak J.K."/>
            <person name="Migdalski A."/>
            <person name="Gromadka R."/>
            <person name="Zagulski M."/>
        </authorList>
    </citation>
    <scope>NUCLEOTIDE SEQUENCE</scope>
    <source>
        <strain evidence="3">Stock d4-2</strain>
    </source>
</reference>
<dbReference type="Proteomes" id="UP000000600">
    <property type="component" value="Unassembled WGS sequence"/>
</dbReference>
<feature type="coiled-coil region" evidence="2">
    <location>
        <begin position="64"/>
        <end position="91"/>
    </location>
</feature>
<dbReference type="OMA" id="NIMHETI"/>
<keyword evidence="1" id="KW-0802">TPR repeat</keyword>
<dbReference type="SUPFAM" id="SSF48452">
    <property type="entry name" value="TPR-like"/>
    <property type="match status" value="1"/>
</dbReference>
<keyword evidence="5" id="KW-1185">Reference proteome</keyword>
<sequence length="616" mass="73548">MRLIKIKYLFIILLMLIRNAVKRIFQTIFQSRSLFLQIKQQQVYTPTLTMIPQYGFFFNGKHDKDEKQAEIDKLYDQMEDCENEHQQMDMLRKIIGIREEMDQSEKKKCVSLLLDKIEYARFLIENQQMEDKLVQEVLSEDFLNDVHYNNVDLSKYPIDFHQFLWHNLAIGVIPLKYAKQYDDVEFREIEQWLKQYKESVVFIKNYLNNNFEEIGESEGYLTKEQGQAQYQYNLAFYYEMKAKLLIEQEQIQQGIKLYETALKETEKFMEIVKQLCNHENPEVANEAEKQKEKGIAKFAQIFEDLGSVQMEIQEFTAARPYFEKAIELYLQVFGKHSIQYAQSYCQLASTYQLTDLSKCEEMLKDFHEYLESFNQDTIYLEVTMNYFCILEGQERGTKELFIKIQEMRDKFDIENDLLIVEYDIQAIKFVIRNGQFQQSLFDFFEESIQFLDSFGNPNVKAEKLLILSELADKFVLPNNIMHETILESLLDEFDEVGFLVENHLLQYKIDRQKAFLQFRIRETLLITPEESLESFFALFANWIEKQEFLEMLFDDTDEMIQQVLDQKMLTLAHKLLKNIIEIMEEVQESQKSEHVEEALSHYKEEAQNIFNQITGK</sequence>
<dbReference type="RefSeq" id="XP_001423447.1">
    <property type="nucleotide sequence ID" value="XM_001423410.1"/>
</dbReference>
<keyword evidence="2" id="KW-0175">Coiled coil</keyword>
<dbReference type="RefSeq" id="XP_001346887.1">
    <property type="nucleotide sequence ID" value="XM_001346851.1"/>
</dbReference>
<dbReference type="Gene3D" id="1.25.40.10">
    <property type="entry name" value="Tetratricopeptide repeat domain"/>
    <property type="match status" value="1"/>
</dbReference>
<reference evidence="3 5" key="1">
    <citation type="journal article" date="2004" name="Curr. Biol.">
        <title>High coding density on the largest Paramecium tetraurelia somatic chromosome.</title>
        <authorList>
            <person name="Zagulski M."/>
            <person name="Nowak J.K."/>
            <person name="Le Mouel A."/>
            <person name="Nowacki M."/>
            <person name="Migdalski A."/>
            <person name="Gromadka R."/>
            <person name="Noel B."/>
            <person name="Blanc I."/>
            <person name="Dessen P."/>
            <person name="Wincker P."/>
            <person name="Keller A.M."/>
            <person name="Cohen J."/>
            <person name="Meyer E."/>
            <person name="Sperling L."/>
        </authorList>
    </citation>
    <scope>NUCLEOTIDE SEQUENCE [LARGE SCALE GENOMIC DNA]</scope>
    <source>
        <strain evidence="3 5">Stock d4-2</strain>
    </source>
</reference>
<dbReference type="KEGG" id="ptm:PTMB.63"/>
<proteinExistence type="predicted"/>
<evidence type="ECO:0000256" key="1">
    <source>
        <dbReference type="PROSITE-ProRule" id="PRU00339"/>
    </source>
</evidence>
<feature type="repeat" description="TPR" evidence="1">
    <location>
        <begin position="299"/>
        <end position="332"/>
    </location>
</feature>
<dbReference type="AlphaFoldDB" id="Q6BGG0"/>
<dbReference type="KEGG" id="ptm:GSPATT00000484001"/>
<dbReference type="GeneID" id="79574001"/>
<dbReference type="Pfam" id="PF13424">
    <property type="entry name" value="TPR_12"/>
    <property type="match status" value="1"/>
</dbReference>
<dbReference type="InterPro" id="IPR019734">
    <property type="entry name" value="TPR_rpt"/>
</dbReference>
<accession>Q6BGG0</accession>
<evidence type="ECO:0000313" key="3">
    <source>
        <dbReference type="EMBL" id="CAH03260.1"/>
    </source>
</evidence>
<dbReference type="GeneID" id="5009231"/>
<dbReference type="OrthoDB" id="297828at2759"/>